<reference evidence="2 3" key="1">
    <citation type="submission" date="2019-03" db="EMBL/GenBank/DDBJ databases">
        <title>Genomic Encyclopedia of Type Strains, Phase IV (KMG-IV): sequencing the most valuable type-strain genomes for metagenomic binning, comparative biology and taxonomic classification.</title>
        <authorList>
            <person name="Goeker M."/>
        </authorList>
    </citation>
    <scope>NUCLEOTIDE SEQUENCE [LARGE SCALE GENOMIC DNA]</scope>
    <source>
        <strain evidence="2 3">DSM 18555</strain>
    </source>
</reference>
<evidence type="ECO:0000256" key="1">
    <source>
        <dbReference type="SAM" id="Phobius"/>
    </source>
</evidence>
<feature type="transmembrane region" description="Helical" evidence="1">
    <location>
        <begin position="27"/>
        <end position="50"/>
    </location>
</feature>
<dbReference type="Proteomes" id="UP000294737">
    <property type="component" value="Unassembled WGS sequence"/>
</dbReference>
<evidence type="ECO:0000313" key="3">
    <source>
        <dbReference type="Proteomes" id="UP000294737"/>
    </source>
</evidence>
<keyword evidence="3" id="KW-1185">Reference proteome</keyword>
<dbReference type="EMBL" id="SNWF01000005">
    <property type="protein sequence ID" value="TDN90215.1"/>
    <property type="molecule type" value="Genomic_DNA"/>
</dbReference>
<comment type="caution">
    <text evidence="2">The sequence shown here is derived from an EMBL/GenBank/DDBJ whole genome shotgun (WGS) entry which is preliminary data.</text>
</comment>
<proteinExistence type="predicted"/>
<name>A0A4R6G8R9_9BURK</name>
<keyword evidence="1" id="KW-1133">Transmembrane helix</keyword>
<evidence type="ECO:0000313" key="2">
    <source>
        <dbReference type="EMBL" id="TDN90215.1"/>
    </source>
</evidence>
<dbReference type="AlphaFoldDB" id="A0A4R6G8R9"/>
<sequence length="291" mass="31817">MCSDSRYIKEIIFFLEVAAFHPLTHRIAAVIALLSWAANSYIASHLFWLIHLELFNGGKSMDKISNDRSVNSQYSFTSSQLNKSANAAFGDLLASAVNKPITASALTPVSPVSSVSNVNFKDSLSNALQAYGINVPPALRITSNKNGFELSGDNRNVKFQTMLNENPALRDGMASMISSATSARKEALKNAMADFAGSNPSASVSNFLDQFELAQKDKEISIKFNGADMQLEEKSDKGWIPVKDKANFTMELLDAYAKYMLKNAVTSESDKDDPYADLELKKNMAKAATEV</sequence>
<keyword evidence="1" id="KW-0472">Membrane</keyword>
<organism evidence="2 3">
    <name type="scientific">Herminiimonas fonticola</name>
    <dbReference type="NCBI Taxonomy" id="303380"/>
    <lineage>
        <taxon>Bacteria</taxon>
        <taxon>Pseudomonadati</taxon>
        <taxon>Pseudomonadota</taxon>
        <taxon>Betaproteobacteria</taxon>
        <taxon>Burkholderiales</taxon>
        <taxon>Oxalobacteraceae</taxon>
        <taxon>Herminiimonas</taxon>
    </lineage>
</organism>
<keyword evidence="1" id="KW-0812">Transmembrane</keyword>
<gene>
    <name evidence="2" type="ORF">EV677_2291</name>
</gene>
<accession>A0A4R6G8R9</accession>
<protein>
    <submittedName>
        <fullName evidence="2">Uncharacterized protein</fullName>
    </submittedName>
</protein>